<reference evidence="3 4" key="2">
    <citation type="submission" date="2017-10" db="EMBL/GenBank/DDBJ databases">
        <title>Genome analyses suggest a sexual origin of heterokaryosis in a supposedly ancient asexual fungus.</title>
        <authorList>
            <person name="Corradi N."/>
            <person name="Sedzielewska K."/>
            <person name="Noel J."/>
            <person name="Charron P."/>
            <person name="Farinelli L."/>
            <person name="Marton T."/>
            <person name="Kruger M."/>
            <person name="Pelin A."/>
            <person name="Brachmann A."/>
            <person name="Corradi N."/>
        </authorList>
    </citation>
    <scope>NUCLEOTIDE SEQUENCE [LARGE SCALE GENOMIC DNA]</scope>
    <source>
        <strain evidence="3 4">A1</strain>
    </source>
</reference>
<evidence type="ECO:0000313" key="4">
    <source>
        <dbReference type="Proteomes" id="UP000232688"/>
    </source>
</evidence>
<name>A0A2N0QQV0_9GLOM</name>
<comment type="caution">
    <text evidence="3">The sequence shown here is derived from an EMBL/GenBank/DDBJ whole genome shotgun (WGS) entry which is preliminary data.</text>
</comment>
<dbReference type="VEuPathDB" id="FungiDB:RhiirFUN_009141"/>
<dbReference type="EMBL" id="LLXH01004224">
    <property type="protein sequence ID" value="PKC53438.1"/>
    <property type="molecule type" value="Genomic_DNA"/>
</dbReference>
<dbReference type="VEuPathDB" id="FungiDB:RhiirA1_404320"/>
<evidence type="ECO:0000259" key="2">
    <source>
        <dbReference type="PROSITE" id="PS50966"/>
    </source>
</evidence>
<evidence type="ECO:0000313" key="3">
    <source>
        <dbReference type="EMBL" id="PKC53438.1"/>
    </source>
</evidence>
<reference evidence="3 4" key="1">
    <citation type="submission" date="2017-10" db="EMBL/GenBank/DDBJ databases">
        <title>Extensive intraspecific genome diversity in a model arbuscular mycorrhizal fungus.</title>
        <authorList>
            <person name="Chen E.C.H."/>
            <person name="Morin E."/>
            <person name="Baudet D."/>
            <person name="Noel J."/>
            <person name="Ndikumana S."/>
            <person name="Charron P."/>
            <person name="St-Onge C."/>
            <person name="Giorgi J."/>
            <person name="Grigoriev I.V."/>
            <person name="Roux C."/>
            <person name="Martin F.M."/>
            <person name="Corradi N."/>
        </authorList>
    </citation>
    <scope>NUCLEOTIDE SEQUENCE [LARGE SCALE GENOMIC DNA]</scope>
    <source>
        <strain evidence="3 4">A1</strain>
    </source>
</reference>
<keyword evidence="1" id="KW-0862">Zinc</keyword>
<sequence length="360" mass="40955">MTRALYANRISWAKAFAPFQFNAGIQSTQSVESFNSIIKKSLNNASSLCDIEEAIDKRHEEEIRYCKLTDIKSLHTTIGLPHLSSQFFSSIDRVIVEFLPPLILSMQRFQISQAFTYEGQLTSYLSEDLCSNNTIEDNFIEDVVDEPQTTLKALLIDMDTLKIVETWKICRVGGLSHKDNLVVLFDDGTHLCTCVETITKGIVCQHFWRVMLYSNMAKFHISIIPIRLYKDEILIKLDEALEKSPVLTAIELPTNNTTLPHEVNFTLQGLRHIQQSGYKENVQQIVPQRNRFGVAFSTAKIAINVALETKSDNELVQLLKDFISSKKNCNSSVRNNENNQDNNEIVPLQQCLIDEVTDPH</sequence>
<dbReference type="GO" id="GO:0008270">
    <property type="term" value="F:zinc ion binding"/>
    <property type="evidence" value="ECO:0007669"/>
    <property type="project" value="UniProtKB-KW"/>
</dbReference>
<dbReference type="AlphaFoldDB" id="A0A2N0QQV0"/>
<feature type="domain" description="SWIM-type" evidence="2">
    <location>
        <begin position="181"/>
        <end position="215"/>
    </location>
</feature>
<dbReference type="PROSITE" id="PS50966">
    <property type="entry name" value="ZF_SWIM"/>
    <property type="match status" value="1"/>
</dbReference>
<keyword evidence="1" id="KW-0479">Metal-binding</keyword>
<feature type="non-terminal residue" evidence="3">
    <location>
        <position position="360"/>
    </location>
</feature>
<gene>
    <name evidence="3" type="ORF">RhiirA1_404320</name>
</gene>
<protein>
    <recommendedName>
        <fullName evidence="2">SWIM-type domain-containing protein</fullName>
    </recommendedName>
</protein>
<organism evidence="3 4">
    <name type="scientific">Rhizophagus irregularis</name>
    <dbReference type="NCBI Taxonomy" id="588596"/>
    <lineage>
        <taxon>Eukaryota</taxon>
        <taxon>Fungi</taxon>
        <taxon>Fungi incertae sedis</taxon>
        <taxon>Mucoromycota</taxon>
        <taxon>Glomeromycotina</taxon>
        <taxon>Glomeromycetes</taxon>
        <taxon>Glomerales</taxon>
        <taxon>Glomeraceae</taxon>
        <taxon>Rhizophagus</taxon>
    </lineage>
</organism>
<evidence type="ECO:0000256" key="1">
    <source>
        <dbReference type="PROSITE-ProRule" id="PRU00325"/>
    </source>
</evidence>
<dbReference type="VEuPathDB" id="FungiDB:FUN_019573"/>
<dbReference type="InterPro" id="IPR007527">
    <property type="entry name" value="Znf_SWIM"/>
</dbReference>
<accession>A0A2N0QQV0</accession>
<proteinExistence type="predicted"/>
<dbReference type="PANTHER" id="PTHR47718">
    <property type="entry name" value="OS01G0519700 PROTEIN"/>
    <property type="match status" value="1"/>
</dbReference>
<keyword evidence="1" id="KW-0863">Zinc-finger</keyword>
<dbReference type="Proteomes" id="UP000232688">
    <property type="component" value="Unassembled WGS sequence"/>
</dbReference>
<dbReference type="PANTHER" id="PTHR47718:SF7">
    <property type="entry name" value="PROTEIN FAR1-RELATED SEQUENCE"/>
    <property type="match status" value="1"/>
</dbReference>